<protein>
    <submittedName>
        <fullName evidence="2">Uncharacterized protein</fullName>
    </submittedName>
</protein>
<sequence length="426" mass="46273">MQGMKSLYVFGHNPIQQDSRQDPRHNVPILQAPSLSVLWVSWCDLIVAHSNSKHLVYHGTSLTAAQAEYITRLPYPSPESEAPIFFGRALDHGVLGFLTPSGKEVTIFNSDAKCRDKNTAAVATVSFQDANFEILDIQFTSGEAAFVSLKLNRGSPDGMRTTDLDDNVILQFPTLQNFLEFLKQDPHLLEHQMNPHRSDSSLPFRVLACPYPIQLRTNATTLAALTSISGEVHTFSPDPRFPKCLGRHASCTAEAEPIPYLSEIRVGKIASGGYYTCAVSASVSCDSHGEDGGGELFLWGQAPPGTNQEISLLRSTVSSDDQDDFVCCVELEIGDITAGVTDVAVGWGHVLVAVEATQGTERKVSRTVFAAGCNGRQQLGLGGKSGTLGFLNQFTEVEILKEKRIVQMACSGWSSYIVTEDDDEGS</sequence>
<dbReference type="STRING" id="97972.A0A2V1DJ53"/>
<dbReference type="EMBL" id="KZ805424">
    <property type="protein sequence ID" value="PVH97965.1"/>
    <property type="molecule type" value="Genomic_DNA"/>
</dbReference>
<dbReference type="InterPro" id="IPR009091">
    <property type="entry name" value="RCC1/BLIP-II"/>
</dbReference>
<keyword evidence="3" id="KW-1185">Reference proteome</keyword>
<dbReference type="SUPFAM" id="SSF50985">
    <property type="entry name" value="RCC1/BLIP-II"/>
    <property type="match status" value="1"/>
</dbReference>
<dbReference type="PANTHER" id="PTHR22870:SF408">
    <property type="entry name" value="OS09G0560450 PROTEIN"/>
    <property type="match status" value="1"/>
</dbReference>
<dbReference type="Gene3D" id="2.130.10.30">
    <property type="entry name" value="Regulator of chromosome condensation 1/beta-lactamase-inhibitor protein II"/>
    <property type="match status" value="1"/>
</dbReference>
<dbReference type="InterPro" id="IPR000408">
    <property type="entry name" value="Reg_chr_condens"/>
</dbReference>
<evidence type="ECO:0000313" key="2">
    <source>
        <dbReference type="EMBL" id="PVH97965.1"/>
    </source>
</evidence>
<gene>
    <name evidence="2" type="ORF">DM02DRAFT_730201</name>
</gene>
<organism evidence="2 3">
    <name type="scientific">Periconia macrospinosa</name>
    <dbReference type="NCBI Taxonomy" id="97972"/>
    <lineage>
        <taxon>Eukaryota</taxon>
        <taxon>Fungi</taxon>
        <taxon>Dikarya</taxon>
        <taxon>Ascomycota</taxon>
        <taxon>Pezizomycotina</taxon>
        <taxon>Dothideomycetes</taxon>
        <taxon>Pleosporomycetidae</taxon>
        <taxon>Pleosporales</taxon>
        <taxon>Massarineae</taxon>
        <taxon>Periconiaceae</taxon>
        <taxon>Periconia</taxon>
    </lineage>
</organism>
<dbReference type="PANTHER" id="PTHR22870">
    <property type="entry name" value="REGULATOR OF CHROMOSOME CONDENSATION"/>
    <property type="match status" value="1"/>
</dbReference>
<proteinExistence type="predicted"/>
<reference evidence="2 3" key="1">
    <citation type="journal article" date="2018" name="Sci. Rep.">
        <title>Comparative genomics provides insights into the lifestyle and reveals functional heterogeneity of dark septate endophytic fungi.</title>
        <authorList>
            <person name="Knapp D.G."/>
            <person name="Nemeth J.B."/>
            <person name="Barry K."/>
            <person name="Hainaut M."/>
            <person name="Henrissat B."/>
            <person name="Johnson J."/>
            <person name="Kuo A."/>
            <person name="Lim J.H.P."/>
            <person name="Lipzen A."/>
            <person name="Nolan M."/>
            <person name="Ohm R.A."/>
            <person name="Tamas L."/>
            <person name="Grigoriev I.V."/>
            <person name="Spatafora J.W."/>
            <person name="Nagy L.G."/>
            <person name="Kovacs G.M."/>
        </authorList>
    </citation>
    <scope>NUCLEOTIDE SEQUENCE [LARGE SCALE GENOMIC DNA]</scope>
    <source>
        <strain evidence="2 3">DSE2036</strain>
    </source>
</reference>
<evidence type="ECO:0000256" key="1">
    <source>
        <dbReference type="ARBA" id="ARBA00022737"/>
    </source>
</evidence>
<dbReference type="OrthoDB" id="5370059at2759"/>
<accession>A0A2V1DJ53</accession>
<evidence type="ECO:0000313" key="3">
    <source>
        <dbReference type="Proteomes" id="UP000244855"/>
    </source>
</evidence>
<dbReference type="InterPro" id="IPR051210">
    <property type="entry name" value="Ub_ligase/GEF_domain"/>
</dbReference>
<dbReference type="AlphaFoldDB" id="A0A2V1DJ53"/>
<dbReference type="Pfam" id="PF00415">
    <property type="entry name" value="RCC1"/>
    <property type="match status" value="1"/>
</dbReference>
<name>A0A2V1DJ53_9PLEO</name>
<dbReference type="Proteomes" id="UP000244855">
    <property type="component" value="Unassembled WGS sequence"/>
</dbReference>
<keyword evidence="1" id="KW-0677">Repeat</keyword>